<keyword evidence="3" id="KW-1185">Reference proteome</keyword>
<dbReference type="AlphaFoldDB" id="B3LWK1"/>
<gene>
    <name evidence="2" type="primary">Dana\GF17561</name>
    <name evidence="2" type="synonym">dana_GLEANR_18824</name>
    <name evidence="2" type="ORF">GF17561</name>
</gene>
<dbReference type="InterPro" id="IPR011009">
    <property type="entry name" value="Kinase-like_dom_sf"/>
</dbReference>
<dbReference type="SUPFAM" id="SSF56112">
    <property type="entry name" value="Protein kinase-like (PK-like)"/>
    <property type="match status" value="1"/>
</dbReference>
<accession>B3LWK1</accession>
<dbReference type="InParanoid" id="B3LWK1"/>
<sequence length="416" mass="48486">MAVEASSEPVWLTKNWLEQKLRLYFKNESLELDKLEIRPAVPKGENYASVMNRIKVEFSTKDSAKKNTITFLAKSTFSDKDPASDLLSDYGIYTREMDMYEKILPYLAELVQKELGDSKKLFAGTVSVDREKNCIIFEDLSLEQYKVVSRLDKLDLKHTHLLLDRLATFHAAAAVLAERRPGIFERNYDRGFFNKHTRGYETTMKNLLQALSRSLELNPDLKQRYQAKINHLIDHVMDYGEKSTSVNPNDFVTLCHGDLWTTNVMFQYDEQGHPNNVILIDFQFSVWNSPAIDLHYLFSTAIQENLRWNRQPELVQFYYYKLKDYLTMLNYSAHIPSLFDFQKQFQNRAFYAVFSSLIFEPCMLYTGKEKASIEQGLSDSESGLRFRNSVYEAQHIQDKLPLVLPFLDQLGLLDEM</sequence>
<dbReference type="SMART" id="SM00587">
    <property type="entry name" value="CHK"/>
    <property type="match status" value="1"/>
</dbReference>
<dbReference type="KEGG" id="dan:6500345"/>
<dbReference type="OMA" id="NQHSPEM"/>
<proteinExistence type="predicted"/>
<dbReference type="PANTHER" id="PTHR11012:SF13">
    <property type="entry name" value="CHK KINASE-LIKE DOMAIN-CONTAINING PROTEIN-RELATED"/>
    <property type="match status" value="1"/>
</dbReference>
<evidence type="ECO:0000313" key="2">
    <source>
        <dbReference type="EMBL" id="EDV41595.1"/>
    </source>
</evidence>
<dbReference type="OrthoDB" id="411145at2759"/>
<reference evidence="2 3" key="1">
    <citation type="journal article" date="2007" name="Nature">
        <title>Evolution of genes and genomes on the Drosophila phylogeny.</title>
        <authorList>
            <consortium name="Drosophila 12 Genomes Consortium"/>
            <person name="Clark A.G."/>
            <person name="Eisen M.B."/>
            <person name="Smith D.R."/>
            <person name="Bergman C.M."/>
            <person name="Oliver B."/>
            <person name="Markow T.A."/>
            <person name="Kaufman T.C."/>
            <person name="Kellis M."/>
            <person name="Gelbart W."/>
            <person name="Iyer V.N."/>
            <person name="Pollard D.A."/>
            <person name="Sackton T.B."/>
            <person name="Larracuente A.M."/>
            <person name="Singh N.D."/>
            <person name="Abad J.P."/>
            <person name="Abt D.N."/>
            <person name="Adryan B."/>
            <person name="Aguade M."/>
            <person name="Akashi H."/>
            <person name="Anderson W.W."/>
            <person name="Aquadro C.F."/>
            <person name="Ardell D.H."/>
            <person name="Arguello R."/>
            <person name="Artieri C.G."/>
            <person name="Barbash D.A."/>
            <person name="Barker D."/>
            <person name="Barsanti P."/>
            <person name="Batterham P."/>
            <person name="Batzoglou S."/>
            <person name="Begun D."/>
            <person name="Bhutkar A."/>
            <person name="Blanco E."/>
            <person name="Bosak S.A."/>
            <person name="Bradley R.K."/>
            <person name="Brand A.D."/>
            <person name="Brent M.R."/>
            <person name="Brooks A.N."/>
            <person name="Brown R.H."/>
            <person name="Butlin R.K."/>
            <person name="Caggese C."/>
            <person name="Calvi B.R."/>
            <person name="Bernardo de Carvalho A."/>
            <person name="Caspi A."/>
            <person name="Castrezana S."/>
            <person name="Celniker S.E."/>
            <person name="Chang J.L."/>
            <person name="Chapple C."/>
            <person name="Chatterji S."/>
            <person name="Chinwalla A."/>
            <person name="Civetta A."/>
            <person name="Clifton S.W."/>
            <person name="Comeron J.M."/>
            <person name="Costello J.C."/>
            <person name="Coyne J.A."/>
            <person name="Daub J."/>
            <person name="David R.G."/>
            <person name="Delcher A.L."/>
            <person name="Delehaunty K."/>
            <person name="Do C.B."/>
            <person name="Ebling H."/>
            <person name="Edwards K."/>
            <person name="Eickbush T."/>
            <person name="Evans J.D."/>
            <person name="Filipski A."/>
            <person name="Findeiss S."/>
            <person name="Freyhult E."/>
            <person name="Fulton L."/>
            <person name="Fulton R."/>
            <person name="Garcia A.C."/>
            <person name="Gardiner A."/>
            <person name="Garfield D.A."/>
            <person name="Garvin B.E."/>
            <person name="Gibson G."/>
            <person name="Gilbert D."/>
            <person name="Gnerre S."/>
            <person name="Godfrey J."/>
            <person name="Good R."/>
            <person name="Gotea V."/>
            <person name="Gravely B."/>
            <person name="Greenberg A.J."/>
            <person name="Griffiths-Jones S."/>
            <person name="Gross S."/>
            <person name="Guigo R."/>
            <person name="Gustafson E.A."/>
            <person name="Haerty W."/>
            <person name="Hahn M.W."/>
            <person name="Halligan D.L."/>
            <person name="Halpern A.L."/>
            <person name="Halter G.M."/>
            <person name="Han M.V."/>
            <person name="Heger A."/>
            <person name="Hillier L."/>
            <person name="Hinrichs A.S."/>
            <person name="Holmes I."/>
            <person name="Hoskins R.A."/>
            <person name="Hubisz M.J."/>
            <person name="Hultmark D."/>
            <person name="Huntley M.A."/>
            <person name="Jaffe D.B."/>
            <person name="Jagadeeshan S."/>
            <person name="Jeck W.R."/>
            <person name="Johnson J."/>
            <person name="Jones C.D."/>
            <person name="Jordan W.C."/>
            <person name="Karpen G.H."/>
            <person name="Kataoka E."/>
            <person name="Keightley P.D."/>
            <person name="Kheradpour P."/>
            <person name="Kirkness E.F."/>
            <person name="Koerich L.B."/>
            <person name="Kristiansen K."/>
            <person name="Kudrna D."/>
            <person name="Kulathinal R.J."/>
            <person name="Kumar S."/>
            <person name="Kwok R."/>
            <person name="Lander E."/>
            <person name="Langley C.H."/>
            <person name="Lapoint R."/>
            <person name="Lazzaro B.P."/>
            <person name="Lee S.J."/>
            <person name="Levesque L."/>
            <person name="Li R."/>
            <person name="Lin C.F."/>
            <person name="Lin M.F."/>
            <person name="Lindblad-Toh K."/>
            <person name="Llopart A."/>
            <person name="Long M."/>
            <person name="Low L."/>
            <person name="Lozovsky E."/>
            <person name="Lu J."/>
            <person name="Luo M."/>
            <person name="Machado C.A."/>
            <person name="Makalowski W."/>
            <person name="Marzo M."/>
            <person name="Matsuda M."/>
            <person name="Matzkin L."/>
            <person name="McAllister B."/>
            <person name="McBride C.S."/>
            <person name="McKernan B."/>
            <person name="McKernan K."/>
            <person name="Mendez-Lago M."/>
            <person name="Minx P."/>
            <person name="Mollenhauer M.U."/>
            <person name="Montooth K."/>
            <person name="Mount S.M."/>
            <person name="Mu X."/>
            <person name="Myers E."/>
            <person name="Negre B."/>
            <person name="Newfeld S."/>
            <person name="Nielsen R."/>
            <person name="Noor M.A."/>
            <person name="O'Grady P."/>
            <person name="Pachter L."/>
            <person name="Papaceit M."/>
            <person name="Parisi M.J."/>
            <person name="Parisi M."/>
            <person name="Parts L."/>
            <person name="Pedersen J.S."/>
            <person name="Pesole G."/>
            <person name="Phillippy A.M."/>
            <person name="Ponting C.P."/>
            <person name="Pop M."/>
            <person name="Porcelli D."/>
            <person name="Powell J.R."/>
            <person name="Prohaska S."/>
            <person name="Pruitt K."/>
            <person name="Puig M."/>
            <person name="Quesneville H."/>
            <person name="Ram K.R."/>
            <person name="Rand D."/>
            <person name="Rasmussen M.D."/>
            <person name="Reed L.K."/>
            <person name="Reenan R."/>
            <person name="Reily A."/>
            <person name="Remington K.A."/>
            <person name="Rieger T.T."/>
            <person name="Ritchie M.G."/>
            <person name="Robin C."/>
            <person name="Rogers Y.H."/>
            <person name="Rohde C."/>
            <person name="Rozas J."/>
            <person name="Rubenfield M.J."/>
            <person name="Ruiz A."/>
            <person name="Russo S."/>
            <person name="Salzberg S.L."/>
            <person name="Sanchez-Gracia A."/>
            <person name="Saranga D.J."/>
            <person name="Sato H."/>
            <person name="Schaeffer S.W."/>
            <person name="Schatz M.C."/>
            <person name="Schlenke T."/>
            <person name="Schwartz R."/>
            <person name="Segarra C."/>
            <person name="Singh R.S."/>
            <person name="Sirot L."/>
            <person name="Sirota M."/>
            <person name="Sisneros N.B."/>
            <person name="Smith C.D."/>
            <person name="Smith T.F."/>
            <person name="Spieth J."/>
            <person name="Stage D.E."/>
            <person name="Stark A."/>
            <person name="Stephan W."/>
            <person name="Strausberg R.L."/>
            <person name="Strempel S."/>
            <person name="Sturgill D."/>
            <person name="Sutton G."/>
            <person name="Sutton G.G."/>
            <person name="Tao W."/>
            <person name="Teichmann S."/>
            <person name="Tobari Y.N."/>
            <person name="Tomimura Y."/>
            <person name="Tsolas J.M."/>
            <person name="Valente V.L."/>
            <person name="Venter E."/>
            <person name="Venter J.C."/>
            <person name="Vicario S."/>
            <person name="Vieira F.G."/>
            <person name="Vilella A.J."/>
            <person name="Villasante A."/>
            <person name="Walenz B."/>
            <person name="Wang J."/>
            <person name="Wasserman M."/>
            <person name="Watts T."/>
            <person name="Wilson D."/>
            <person name="Wilson R.K."/>
            <person name="Wing R.A."/>
            <person name="Wolfner M.F."/>
            <person name="Wong A."/>
            <person name="Wong G.K."/>
            <person name="Wu C.I."/>
            <person name="Wu G."/>
            <person name="Yamamoto D."/>
            <person name="Yang H.P."/>
            <person name="Yang S.P."/>
            <person name="Yorke J.A."/>
            <person name="Yoshida K."/>
            <person name="Zdobnov E."/>
            <person name="Zhang P."/>
            <person name="Zhang Y."/>
            <person name="Zimin A.V."/>
            <person name="Baldwin J."/>
            <person name="Abdouelleil A."/>
            <person name="Abdulkadir J."/>
            <person name="Abebe A."/>
            <person name="Abera B."/>
            <person name="Abreu J."/>
            <person name="Acer S.C."/>
            <person name="Aftuck L."/>
            <person name="Alexander A."/>
            <person name="An P."/>
            <person name="Anderson E."/>
            <person name="Anderson S."/>
            <person name="Arachi H."/>
            <person name="Azer M."/>
            <person name="Bachantsang P."/>
            <person name="Barry A."/>
            <person name="Bayul T."/>
            <person name="Berlin A."/>
            <person name="Bessette D."/>
            <person name="Bloom T."/>
            <person name="Blye J."/>
            <person name="Boguslavskiy L."/>
            <person name="Bonnet C."/>
            <person name="Boukhgalter B."/>
            <person name="Bourzgui I."/>
            <person name="Brown A."/>
            <person name="Cahill P."/>
            <person name="Channer S."/>
            <person name="Cheshatsang Y."/>
            <person name="Chuda L."/>
            <person name="Citroen M."/>
            <person name="Collymore A."/>
            <person name="Cooke P."/>
            <person name="Costello M."/>
            <person name="D'Aco K."/>
            <person name="Daza R."/>
            <person name="De Haan G."/>
            <person name="DeGray S."/>
            <person name="DeMaso C."/>
            <person name="Dhargay N."/>
            <person name="Dooley K."/>
            <person name="Dooley E."/>
            <person name="Doricent M."/>
            <person name="Dorje P."/>
            <person name="Dorjee K."/>
            <person name="Dupes A."/>
            <person name="Elong R."/>
            <person name="Falk J."/>
            <person name="Farina A."/>
            <person name="Faro S."/>
            <person name="Ferguson D."/>
            <person name="Fisher S."/>
            <person name="Foley C.D."/>
            <person name="Franke A."/>
            <person name="Friedrich D."/>
            <person name="Gadbois L."/>
            <person name="Gearin G."/>
            <person name="Gearin C.R."/>
            <person name="Giannoukos G."/>
            <person name="Goode T."/>
            <person name="Graham J."/>
            <person name="Grandbois E."/>
            <person name="Grewal S."/>
            <person name="Gyaltsen K."/>
            <person name="Hafez N."/>
            <person name="Hagos B."/>
            <person name="Hall J."/>
            <person name="Henson C."/>
            <person name="Hollinger A."/>
            <person name="Honan T."/>
            <person name="Huard M.D."/>
            <person name="Hughes L."/>
            <person name="Hurhula B."/>
            <person name="Husby M.E."/>
            <person name="Kamat A."/>
            <person name="Kanga B."/>
            <person name="Kashin S."/>
            <person name="Khazanovich D."/>
            <person name="Kisner P."/>
            <person name="Lance K."/>
            <person name="Lara M."/>
            <person name="Lee W."/>
            <person name="Lennon N."/>
            <person name="Letendre F."/>
            <person name="LeVine R."/>
            <person name="Lipovsky A."/>
            <person name="Liu X."/>
            <person name="Liu J."/>
            <person name="Liu S."/>
            <person name="Lokyitsang T."/>
            <person name="Lokyitsang Y."/>
            <person name="Lubonja R."/>
            <person name="Lui A."/>
            <person name="MacDonald P."/>
            <person name="Magnisalis V."/>
            <person name="Maru K."/>
            <person name="Matthews C."/>
            <person name="McCusker W."/>
            <person name="McDonough S."/>
            <person name="Mehta T."/>
            <person name="Meldrim J."/>
            <person name="Meneus L."/>
            <person name="Mihai O."/>
            <person name="Mihalev A."/>
            <person name="Mihova T."/>
            <person name="Mittelman R."/>
            <person name="Mlenga V."/>
            <person name="Montmayeur A."/>
            <person name="Mulrain L."/>
            <person name="Navidi A."/>
            <person name="Naylor J."/>
            <person name="Negash T."/>
            <person name="Nguyen T."/>
            <person name="Nguyen N."/>
            <person name="Nicol R."/>
            <person name="Norbu C."/>
            <person name="Norbu N."/>
            <person name="Novod N."/>
            <person name="O'Neill B."/>
            <person name="Osman S."/>
            <person name="Markiewicz E."/>
            <person name="Oyono O.L."/>
            <person name="Patti C."/>
            <person name="Phunkhang P."/>
            <person name="Pierre F."/>
            <person name="Priest M."/>
            <person name="Raghuraman S."/>
            <person name="Rege F."/>
            <person name="Reyes R."/>
            <person name="Rise C."/>
            <person name="Rogov P."/>
            <person name="Ross K."/>
            <person name="Ryan E."/>
            <person name="Settipalli S."/>
            <person name="Shea T."/>
            <person name="Sherpa N."/>
            <person name="Shi L."/>
            <person name="Shih D."/>
            <person name="Sparrow T."/>
            <person name="Spaulding J."/>
            <person name="Stalker J."/>
            <person name="Stange-Thomann N."/>
            <person name="Stavropoulos S."/>
            <person name="Stone C."/>
            <person name="Strader C."/>
            <person name="Tesfaye S."/>
            <person name="Thomson T."/>
            <person name="Thoulutsang Y."/>
            <person name="Thoulutsang D."/>
            <person name="Topham K."/>
            <person name="Topping I."/>
            <person name="Tsamla T."/>
            <person name="Vassiliev H."/>
            <person name="Vo A."/>
            <person name="Wangchuk T."/>
            <person name="Wangdi T."/>
            <person name="Weiand M."/>
            <person name="Wilkinson J."/>
            <person name="Wilson A."/>
            <person name="Yadav S."/>
            <person name="Young G."/>
            <person name="Yu Q."/>
            <person name="Zembek L."/>
            <person name="Zhong D."/>
            <person name="Zimmer A."/>
            <person name="Zwirko Z."/>
            <person name="Jaffe D.B."/>
            <person name="Alvarez P."/>
            <person name="Brockman W."/>
            <person name="Butler J."/>
            <person name="Chin C."/>
            <person name="Gnerre S."/>
            <person name="Grabherr M."/>
            <person name="Kleber M."/>
            <person name="Mauceli E."/>
            <person name="MacCallum I."/>
        </authorList>
    </citation>
    <scope>NUCLEOTIDE SEQUENCE [LARGE SCALE GENOMIC DNA]</scope>
    <source>
        <strain evidence="3">Tucson 14024-0371.13</strain>
    </source>
</reference>
<dbReference type="Pfam" id="PF02958">
    <property type="entry name" value="EcKL"/>
    <property type="match status" value="1"/>
</dbReference>
<name>B3LWK1_DROAN</name>
<dbReference type="InterPro" id="IPR015897">
    <property type="entry name" value="CHK_kinase-like"/>
</dbReference>
<dbReference type="Proteomes" id="UP000007801">
    <property type="component" value="Unassembled WGS sequence"/>
</dbReference>
<keyword evidence="2" id="KW-0808">Transferase</keyword>
<dbReference type="PhylomeDB" id="B3LWK1"/>
<dbReference type="PANTHER" id="PTHR11012">
    <property type="entry name" value="PROTEIN KINASE-LIKE DOMAIN-CONTAINING"/>
    <property type="match status" value="1"/>
</dbReference>
<dbReference type="Gene3D" id="3.90.1200.10">
    <property type="match status" value="1"/>
</dbReference>
<organism evidence="2 3">
    <name type="scientific">Drosophila ananassae</name>
    <name type="common">Fruit fly</name>
    <dbReference type="NCBI Taxonomy" id="7217"/>
    <lineage>
        <taxon>Eukaryota</taxon>
        <taxon>Metazoa</taxon>
        <taxon>Ecdysozoa</taxon>
        <taxon>Arthropoda</taxon>
        <taxon>Hexapoda</taxon>
        <taxon>Insecta</taxon>
        <taxon>Pterygota</taxon>
        <taxon>Neoptera</taxon>
        <taxon>Endopterygota</taxon>
        <taxon>Diptera</taxon>
        <taxon>Brachycera</taxon>
        <taxon>Muscomorpha</taxon>
        <taxon>Ephydroidea</taxon>
        <taxon>Drosophilidae</taxon>
        <taxon>Drosophila</taxon>
        <taxon>Sophophora</taxon>
    </lineage>
</organism>
<dbReference type="STRING" id="7217.B3LWK1"/>
<evidence type="ECO:0000313" key="3">
    <source>
        <dbReference type="Proteomes" id="UP000007801"/>
    </source>
</evidence>
<dbReference type="GeneID" id="6500345"/>
<dbReference type="InterPro" id="IPR004119">
    <property type="entry name" value="EcKL"/>
</dbReference>
<dbReference type="GO" id="GO:0016740">
    <property type="term" value="F:transferase activity"/>
    <property type="evidence" value="ECO:0007669"/>
    <property type="project" value="UniProtKB-KW"/>
</dbReference>
<dbReference type="EMBL" id="CH902617">
    <property type="protein sequence ID" value="EDV41595.1"/>
    <property type="molecule type" value="Genomic_DNA"/>
</dbReference>
<feature type="domain" description="CHK kinase-like" evidence="1">
    <location>
        <begin position="135"/>
        <end position="328"/>
    </location>
</feature>
<dbReference type="HOGENOM" id="CLU_010718_0_2_1"/>
<protein>
    <recommendedName>
        <fullName evidence="1">CHK kinase-like domain-containing protein</fullName>
    </recommendedName>
</protein>
<evidence type="ECO:0000259" key="1">
    <source>
        <dbReference type="SMART" id="SM00587"/>
    </source>
</evidence>
<dbReference type="eggNOG" id="ENOG502RK31">
    <property type="taxonomic scope" value="Eukaryota"/>
</dbReference>